<dbReference type="SUPFAM" id="SSF46785">
    <property type="entry name" value="Winged helix' DNA-binding domain"/>
    <property type="match status" value="1"/>
</dbReference>
<dbReference type="InterPro" id="IPR002831">
    <property type="entry name" value="Tscrpt_reg_TrmB_N"/>
</dbReference>
<dbReference type="EMBL" id="DTPI01000033">
    <property type="protein sequence ID" value="HGE66873.1"/>
    <property type="molecule type" value="Genomic_DNA"/>
</dbReference>
<dbReference type="Gene3D" id="1.10.10.10">
    <property type="entry name" value="Winged helix-like DNA-binding domain superfamily/Winged helix DNA-binding domain"/>
    <property type="match status" value="1"/>
</dbReference>
<sequence>MKCENHLRCVIKCALDLNCFDMDVYLELLKRGQATVDELAETFKKDKSTVYKSLQTLLEKGIVTREYRILRSGGYKYIYKPAPFEKFKETVSSSINQWIKSLEAFLNSLEGYAEDRIIQTIEMGR</sequence>
<evidence type="ECO:0000313" key="3">
    <source>
        <dbReference type="EMBL" id="HGU59477.1"/>
    </source>
</evidence>
<dbReference type="CDD" id="cd00090">
    <property type="entry name" value="HTH_ARSR"/>
    <property type="match status" value="1"/>
</dbReference>
<evidence type="ECO:0000313" key="2">
    <source>
        <dbReference type="EMBL" id="HGE66873.1"/>
    </source>
</evidence>
<reference evidence="2" key="1">
    <citation type="journal article" date="2020" name="mSystems">
        <title>Genome- and Community-Level Interaction Insights into Carbon Utilization and Element Cycling Functions of Hydrothermarchaeota in Hydrothermal Sediment.</title>
        <authorList>
            <person name="Zhou Z."/>
            <person name="Liu Y."/>
            <person name="Xu W."/>
            <person name="Pan J."/>
            <person name="Luo Z.H."/>
            <person name="Li M."/>
        </authorList>
    </citation>
    <scope>NUCLEOTIDE SEQUENCE [LARGE SCALE GENOMIC DNA]</scope>
    <source>
        <strain evidence="4">SpSt-10</strain>
        <strain evidence="3">SpSt-62</strain>
        <strain evidence="2">SpSt-97</strain>
    </source>
</reference>
<evidence type="ECO:0000259" key="1">
    <source>
        <dbReference type="Pfam" id="PF01978"/>
    </source>
</evidence>
<name>A0A7C3ULC4_9EURY</name>
<dbReference type="Pfam" id="PF01978">
    <property type="entry name" value="TrmB"/>
    <property type="match status" value="1"/>
</dbReference>
<organism evidence="2">
    <name type="scientific">Geoglobus ahangari</name>
    <dbReference type="NCBI Taxonomy" id="113653"/>
    <lineage>
        <taxon>Archaea</taxon>
        <taxon>Methanobacteriati</taxon>
        <taxon>Methanobacteriota</taxon>
        <taxon>Archaeoglobi</taxon>
        <taxon>Archaeoglobales</taxon>
        <taxon>Archaeoglobaceae</taxon>
        <taxon>Geoglobus</taxon>
    </lineage>
</organism>
<gene>
    <name evidence="4" type="ORF">ENL48_02770</name>
    <name evidence="3" type="ORF">ENT89_04785</name>
    <name evidence="2" type="ORF">ENX77_07165</name>
</gene>
<dbReference type="InterPro" id="IPR036390">
    <property type="entry name" value="WH_DNA-bd_sf"/>
</dbReference>
<dbReference type="InterPro" id="IPR036388">
    <property type="entry name" value="WH-like_DNA-bd_sf"/>
</dbReference>
<comment type="caution">
    <text evidence="2">The sequence shown here is derived from an EMBL/GenBank/DDBJ whole genome shotgun (WGS) entry which is preliminary data.</text>
</comment>
<dbReference type="InterPro" id="IPR011991">
    <property type="entry name" value="ArsR-like_HTH"/>
</dbReference>
<feature type="domain" description="Transcription regulator TrmB N-terminal" evidence="1">
    <location>
        <begin position="14"/>
        <end position="85"/>
    </location>
</feature>
<evidence type="ECO:0000313" key="4">
    <source>
        <dbReference type="EMBL" id="HHF48130.1"/>
    </source>
</evidence>
<dbReference type="EMBL" id="DTAK01000037">
    <property type="protein sequence ID" value="HGU59477.1"/>
    <property type="molecule type" value="Genomic_DNA"/>
</dbReference>
<accession>A0A7C3ULC4</accession>
<dbReference type="AlphaFoldDB" id="A0A7C3ULC4"/>
<dbReference type="EMBL" id="DRUC01000045">
    <property type="protein sequence ID" value="HHF48130.1"/>
    <property type="molecule type" value="Genomic_DNA"/>
</dbReference>
<proteinExistence type="predicted"/>
<protein>
    <submittedName>
        <fullName evidence="2">ArsR family transcriptional regulator</fullName>
    </submittedName>
</protein>